<dbReference type="Proteomes" id="UP000265520">
    <property type="component" value="Unassembled WGS sequence"/>
</dbReference>
<dbReference type="AlphaFoldDB" id="A0A392T7B0"/>
<reference evidence="1 2" key="1">
    <citation type="journal article" date="2018" name="Front. Plant Sci.">
        <title>Red Clover (Trifolium pratense) and Zigzag Clover (T. medium) - A Picture of Genomic Similarities and Differences.</title>
        <authorList>
            <person name="Dluhosova J."/>
            <person name="Istvanek J."/>
            <person name="Nedelnik J."/>
            <person name="Repkova J."/>
        </authorList>
    </citation>
    <scope>NUCLEOTIDE SEQUENCE [LARGE SCALE GENOMIC DNA]</scope>
    <source>
        <strain evidence="2">cv. 10/8</strain>
        <tissue evidence="1">Leaf</tissue>
    </source>
</reference>
<comment type="caution">
    <text evidence="1">The sequence shown here is derived from an EMBL/GenBank/DDBJ whole genome shotgun (WGS) entry which is preliminary data.</text>
</comment>
<keyword evidence="2" id="KW-1185">Reference proteome</keyword>
<proteinExistence type="predicted"/>
<name>A0A392T7B0_9FABA</name>
<sequence length="35" mass="3928">MFVNNLAIVSEVDWKGTETGRCGTNSRCGERHTMK</sequence>
<organism evidence="1 2">
    <name type="scientific">Trifolium medium</name>
    <dbReference type="NCBI Taxonomy" id="97028"/>
    <lineage>
        <taxon>Eukaryota</taxon>
        <taxon>Viridiplantae</taxon>
        <taxon>Streptophyta</taxon>
        <taxon>Embryophyta</taxon>
        <taxon>Tracheophyta</taxon>
        <taxon>Spermatophyta</taxon>
        <taxon>Magnoliopsida</taxon>
        <taxon>eudicotyledons</taxon>
        <taxon>Gunneridae</taxon>
        <taxon>Pentapetalae</taxon>
        <taxon>rosids</taxon>
        <taxon>fabids</taxon>
        <taxon>Fabales</taxon>
        <taxon>Fabaceae</taxon>
        <taxon>Papilionoideae</taxon>
        <taxon>50 kb inversion clade</taxon>
        <taxon>NPAAA clade</taxon>
        <taxon>Hologalegina</taxon>
        <taxon>IRL clade</taxon>
        <taxon>Trifolieae</taxon>
        <taxon>Trifolium</taxon>
    </lineage>
</organism>
<evidence type="ECO:0000313" key="2">
    <source>
        <dbReference type="Proteomes" id="UP000265520"/>
    </source>
</evidence>
<accession>A0A392T7B0</accession>
<feature type="non-terminal residue" evidence="1">
    <location>
        <position position="35"/>
    </location>
</feature>
<dbReference type="EMBL" id="LXQA010515965">
    <property type="protein sequence ID" value="MCI56672.1"/>
    <property type="molecule type" value="Genomic_DNA"/>
</dbReference>
<protein>
    <submittedName>
        <fullName evidence="1">Uncharacterized protein</fullName>
    </submittedName>
</protein>
<evidence type="ECO:0000313" key="1">
    <source>
        <dbReference type="EMBL" id="MCI56672.1"/>
    </source>
</evidence>